<protein>
    <submittedName>
        <fullName evidence="7">Uncharacterized protein</fullName>
    </submittedName>
</protein>
<evidence type="ECO:0000313" key="8">
    <source>
        <dbReference type="Proteomes" id="UP000324800"/>
    </source>
</evidence>
<evidence type="ECO:0000313" key="7">
    <source>
        <dbReference type="EMBL" id="KAA6390008.1"/>
    </source>
</evidence>
<feature type="region of interest" description="Disordered" evidence="5">
    <location>
        <begin position="287"/>
        <end position="320"/>
    </location>
</feature>
<feature type="compositionally biased region" description="Basic and acidic residues" evidence="5">
    <location>
        <begin position="400"/>
        <end position="409"/>
    </location>
</feature>
<dbReference type="GO" id="GO:0034663">
    <property type="term" value="C:endoplasmic reticulum chaperone complex"/>
    <property type="evidence" value="ECO:0007669"/>
    <property type="project" value="TreeGrafter"/>
</dbReference>
<keyword evidence="6" id="KW-0732">Signal</keyword>
<dbReference type="Gene3D" id="3.30.420.40">
    <property type="match status" value="2"/>
</dbReference>
<name>A0A5J4W559_9EUKA</name>
<feature type="signal peptide" evidence="6">
    <location>
        <begin position="1"/>
        <end position="16"/>
    </location>
</feature>
<evidence type="ECO:0000256" key="3">
    <source>
        <dbReference type="ARBA" id="ARBA00023186"/>
    </source>
</evidence>
<evidence type="ECO:0000256" key="6">
    <source>
        <dbReference type="SAM" id="SignalP"/>
    </source>
</evidence>
<keyword evidence="2" id="KW-0067">ATP-binding</keyword>
<dbReference type="GO" id="GO:0140662">
    <property type="term" value="F:ATP-dependent protein folding chaperone"/>
    <property type="evidence" value="ECO:0007669"/>
    <property type="project" value="InterPro"/>
</dbReference>
<feature type="coiled-coil region" evidence="4">
    <location>
        <begin position="519"/>
        <end position="547"/>
    </location>
</feature>
<dbReference type="Gene3D" id="3.90.640.10">
    <property type="entry name" value="Actin, Chain A, domain 4"/>
    <property type="match status" value="1"/>
</dbReference>
<dbReference type="EMBL" id="SNRW01003382">
    <property type="protein sequence ID" value="KAA6390008.1"/>
    <property type="molecule type" value="Genomic_DNA"/>
</dbReference>
<evidence type="ECO:0000256" key="4">
    <source>
        <dbReference type="SAM" id="Coils"/>
    </source>
</evidence>
<dbReference type="AlphaFoldDB" id="A0A5J4W559"/>
<proteinExistence type="predicted"/>
<dbReference type="Proteomes" id="UP000324800">
    <property type="component" value="Unassembled WGS sequence"/>
</dbReference>
<reference evidence="7 8" key="1">
    <citation type="submission" date="2019-03" db="EMBL/GenBank/DDBJ databases">
        <title>Single cell metagenomics reveals metabolic interactions within the superorganism composed of flagellate Streblomastix strix and complex community of Bacteroidetes bacteria on its surface.</title>
        <authorList>
            <person name="Treitli S.C."/>
            <person name="Kolisko M."/>
            <person name="Husnik F."/>
            <person name="Keeling P."/>
            <person name="Hampl V."/>
        </authorList>
    </citation>
    <scope>NUCLEOTIDE SEQUENCE [LARGE SCALE GENOMIC DNA]</scope>
    <source>
        <strain evidence="7">ST1C</strain>
    </source>
</reference>
<feature type="region of interest" description="Disordered" evidence="5">
    <location>
        <begin position="365"/>
        <end position="425"/>
    </location>
</feature>
<feature type="compositionally biased region" description="Basic and acidic residues" evidence="5">
    <location>
        <begin position="416"/>
        <end position="425"/>
    </location>
</feature>
<organism evidence="7 8">
    <name type="scientific">Streblomastix strix</name>
    <dbReference type="NCBI Taxonomy" id="222440"/>
    <lineage>
        <taxon>Eukaryota</taxon>
        <taxon>Metamonada</taxon>
        <taxon>Preaxostyla</taxon>
        <taxon>Oxymonadida</taxon>
        <taxon>Streblomastigidae</taxon>
        <taxon>Streblomastix</taxon>
    </lineage>
</organism>
<evidence type="ECO:0000256" key="1">
    <source>
        <dbReference type="ARBA" id="ARBA00022741"/>
    </source>
</evidence>
<dbReference type="Gene3D" id="3.30.30.30">
    <property type="match status" value="1"/>
</dbReference>
<dbReference type="Pfam" id="PF00012">
    <property type="entry name" value="HSP70"/>
    <property type="match status" value="1"/>
</dbReference>
<keyword evidence="4" id="KW-0175">Coiled coil</keyword>
<feature type="compositionally biased region" description="Basic and acidic residues" evidence="5">
    <location>
        <begin position="206"/>
        <end position="241"/>
    </location>
</feature>
<dbReference type="PANTHER" id="PTHR45639:SF3">
    <property type="entry name" value="HYPOXIA UP-REGULATED PROTEIN 1"/>
    <property type="match status" value="1"/>
</dbReference>
<dbReference type="InterPro" id="IPR043129">
    <property type="entry name" value="ATPase_NBD"/>
</dbReference>
<dbReference type="PANTHER" id="PTHR45639">
    <property type="entry name" value="HSC70CB, ISOFORM G-RELATED"/>
    <property type="match status" value="1"/>
</dbReference>
<evidence type="ECO:0000256" key="2">
    <source>
        <dbReference type="ARBA" id="ARBA00022840"/>
    </source>
</evidence>
<accession>A0A5J4W559</accession>
<dbReference type="GO" id="GO:0030968">
    <property type="term" value="P:endoplasmic reticulum unfolded protein response"/>
    <property type="evidence" value="ECO:0007669"/>
    <property type="project" value="TreeGrafter"/>
</dbReference>
<sequence>MFIIIACILLAVQSNAQTVGIDFGSNFVSFGLMRSGAPIAVVRNANGKTITPSLATVNGRERWVGLDAVQKASRLSRKTANNIIQLLGRNSLQNMSVYHTPGPTYLVDEERGSLLFETSKSELPLPVEDLAALILSEVQKIAAKSNNVVVKDVVITVPPYYSQSQRLSILDAARIAQLNVLGLIESNVAAAFQYGTERQRTMAGIFDEKTSDKDKKTSKERKAEKDSPVKEKTQPEEDLRSRSVVFVDMGGSQTSITLVHYEFPKDNEDEDSKDEREKLKEKKRKLKEDALKRKKEREEREKLEEENEGKESKQEKNDEKQAEILHFTEIALNQRQNVGYIYNLYEDSYAAQFEIEDEEDELLVSAEDEQEDADRERRGESAEDDEDNSITISSQADLEAYMKKQEDRERKRKRKDEKIKRKEDQGRKRFSLMKFFIPGRSKRNLLKGIVLEQKEDLNNNNQQNLSISTQQQQQQLSLNQLYNEYNIREKDEFDEYDTFTSLYNNTKFRFPEDWDNKRIKKEKEKEQEQERKNVREVERNRKAFRDKYIYKIDSQFTAVDFTSSQQSTLSQRQYPLTTNIFSIKHLKDRENFRNKALFQGKMEVLLTKYIEGIGGRKIDQVIMKKLLNEFYQKAAVEEYKKFGDCLKDNKNDGKSTKIENSDERPICKKLVSSSIVCGTLQKAAQAAKEMLSVTTEYHGSLDDLIPEFPDYRYEQI</sequence>
<dbReference type="OrthoDB" id="10262720at2759"/>
<keyword evidence="3" id="KW-0143">Chaperone</keyword>
<feature type="chain" id="PRO_5023879821" evidence="6">
    <location>
        <begin position="17"/>
        <end position="716"/>
    </location>
</feature>
<feature type="region of interest" description="Disordered" evidence="5">
    <location>
        <begin position="205"/>
        <end position="244"/>
    </location>
</feature>
<keyword evidence="1" id="KW-0547">Nucleotide-binding</keyword>
<evidence type="ECO:0000256" key="5">
    <source>
        <dbReference type="SAM" id="MobiDB-lite"/>
    </source>
</evidence>
<gene>
    <name evidence="7" type="ORF">EZS28_014467</name>
</gene>
<dbReference type="GO" id="GO:0005524">
    <property type="term" value="F:ATP binding"/>
    <property type="evidence" value="ECO:0007669"/>
    <property type="project" value="UniProtKB-KW"/>
</dbReference>
<dbReference type="InterPro" id="IPR013126">
    <property type="entry name" value="Hsp_70_fam"/>
</dbReference>
<comment type="caution">
    <text evidence="7">The sequence shown here is derived from an EMBL/GenBank/DDBJ whole genome shotgun (WGS) entry which is preliminary data.</text>
</comment>
<dbReference type="SUPFAM" id="SSF53067">
    <property type="entry name" value="Actin-like ATPase domain"/>
    <property type="match status" value="1"/>
</dbReference>